<dbReference type="EMBL" id="AP035786">
    <property type="protein sequence ID" value="BFO73966.1"/>
    <property type="molecule type" value="Genomic_DNA"/>
</dbReference>
<evidence type="ECO:0000259" key="2">
    <source>
        <dbReference type="Pfam" id="PF01757"/>
    </source>
</evidence>
<feature type="transmembrane region" description="Helical" evidence="1">
    <location>
        <begin position="161"/>
        <end position="180"/>
    </location>
</feature>
<sequence>MPMTSSQASQPLLSRAECSVLRGLAIIAIVMHNYSHWLRHIVQENEYQYFQRNVDWLSRVLVHPDGLLPVHLLSFFGHYGVPVFLFLSAYGLEQKYAVKEAGGRYDFVRTHFLKLFKMMIVGFVAFVMVDQITPGAHRYAFVDVVAQLGMFNNLLPSPDKIIWPGPYWFFGLMLQLYIFYRFVIYRRHWSWTVGAVAVCWLLQIFCDPEGETLNRLRYNMIGGMLPFGLGVLYARYGRALSNRAYDTMLVLSALLIVFFSYNYQLWYFVPVFICSFSIGLVKLLGRCPMLFNHFAWVGSLSAALFVCHPLTRKILIPISRQGDVYAGLLLYVVASICVAWLFREILKRIPNP</sequence>
<feature type="transmembrane region" description="Helical" evidence="1">
    <location>
        <begin position="243"/>
        <end position="261"/>
    </location>
</feature>
<organism evidence="3">
    <name type="scientific">Prevotella sp. GTC17254</name>
    <dbReference type="NCBI Taxonomy" id="3236794"/>
    <lineage>
        <taxon>Bacteria</taxon>
        <taxon>Pseudomonadati</taxon>
        <taxon>Bacteroidota</taxon>
        <taxon>Bacteroidia</taxon>
        <taxon>Bacteroidales</taxon>
        <taxon>Prevotellaceae</taxon>
        <taxon>Prevotella</taxon>
    </lineage>
</organism>
<gene>
    <name evidence="3" type="ORF">GTC17254_15630</name>
</gene>
<dbReference type="InterPro" id="IPR002656">
    <property type="entry name" value="Acyl_transf_3_dom"/>
</dbReference>
<feature type="transmembrane region" description="Helical" evidence="1">
    <location>
        <begin position="324"/>
        <end position="342"/>
    </location>
</feature>
<protein>
    <recommendedName>
        <fullName evidence="2">Acyltransferase 3 domain-containing protein</fullName>
    </recommendedName>
</protein>
<evidence type="ECO:0000256" key="1">
    <source>
        <dbReference type="SAM" id="Phobius"/>
    </source>
</evidence>
<feature type="transmembrane region" description="Helical" evidence="1">
    <location>
        <begin position="70"/>
        <end position="92"/>
    </location>
</feature>
<dbReference type="GO" id="GO:0016747">
    <property type="term" value="F:acyltransferase activity, transferring groups other than amino-acyl groups"/>
    <property type="evidence" value="ECO:0007669"/>
    <property type="project" value="InterPro"/>
</dbReference>
<feature type="transmembrane region" description="Helical" evidence="1">
    <location>
        <begin position="218"/>
        <end position="236"/>
    </location>
</feature>
<keyword evidence="1" id="KW-1133">Transmembrane helix</keyword>
<feature type="transmembrane region" description="Helical" evidence="1">
    <location>
        <begin position="294"/>
        <end position="312"/>
    </location>
</feature>
<reference evidence="3" key="1">
    <citation type="submission" date="2024-07" db="EMBL/GenBank/DDBJ databases">
        <title>Complete genome sequence of Prevotella sp. YM-2024 GTC17254.</title>
        <authorList>
            <person name="Hayashi M."/>
            <person name="Muto Y."/>
            <person name="Tanaka K."/>
            <person name="Niwa H."/>
        </authorList>
    </citation>
    <scope>NUCLEOTIDE SEQUENCE</scope>
    <source>
        <strain evidence="3">GTC17254</strain>
    </source>
</reference>
<keyword evidence="1" id="KW-0812">Transmembrane</keyword>
<feature type="domain" description="Acyltransferase 3" evidence="2">
    <location>
        <begin position="20"/>
        <end position="342"/>
    </location>
</feature>
<name>A0AB33IVS1_9BACT</name>
<proteinExistence type="predicted"/>
<dbReference type="Pfam" id="PF01757">
    <property type="entry name" value="Acyl_transf_3"/>
    <property type="match status" value="1"/>
</dbReference>
<accession>A0AB33IVS1</accession>
<keyword evidence="1" id="KW-0472">Membrane</keyword>
<dbReference type="AlphaFoldDB" id="A0AB33IVS1"/>
<evidence type="ECO:0000313" key="3">
    <source>
        <dbReference type="EMBL" id="BFO73966.1"/>
    </source>
</evidence>
<feature type="transmembrane region" description="Helical" evidence="1">
    <location>
        <begin position="189"/>
        <end position="206"/>
    </location>
</feature>
<feature type="transmembrane region" description="Helical" evidence="1">
    <location>
        <begin position="112"/>
        <end position="129"/>
    </location>
</feature>